<keyword evidence="1" id="KW-0436">Ligase</keyword>
<evidence type="ECO:0000259" key="3">
    <source>
        <dbReference type="Pfam" id="PF00501"/>
    </source>
</evidence>
<evidence type="ECO:0000256" key="2">
    <source>
        <dbReference type="SAM" id="Phobius"/>
    </source>
</evidence>
<dbReference type="Proteomes" id="UP000593564">
    <property type="component" value="Unassembled WGS sequence"/>
</dbReference>
<proteinExistence type="predicted"/>
<keyword evidence="2" id="KW-0812">Transmembrane</keyword>
<dbReference type="Gene3D" id="3.40.50.980">
    <property type="match status" value="1"/>
</dbReference>
<reference evidence="4 5" key="2">
    <citation type="submission" date="2020-07" db="EMBL/GenBank/DDBJ databases">
        <title>Genome assembly of wild tea tree DASZ reveals pedigree and selection history of tea varieties.</title>
        <authorList>
            <person name="Zhang W."/>
        </authorList>
    </citation>
    <scope>NUCLEOTIDE SEQUENCE [LARGE SCALE GENOMIC DNA]</scope>
    <source>
        <strain evidence="5">cv. G240</strain>
        <tissue evidence="4">Leaf</tissue>
    </source>
</reference>
<sequence length="114" mass="13241">MYSSGTIREVKGVMLTHQNLIAAVASYYVQRVEERDSAPVLLYTMPFFHVYGFFYSLKLVVVSETVVVMERFDLRKMMRAAEEFRVMNAATAPPMVVAMLAFDKTFFRINYILY</sequence>
<evidence type="ECO:0000256" key="1">
    <source>
        <dbReference type="ARBA" id="ARBA00022598"/>
    </source>
</evidence>
<keyword evidence="5" id="KW-1185">Reference proteome</keyword>
<keyword evidence="2" id="KW-1133">Transmembrane helix</keyword>
<evidence type="ECO:0000313" key="5">
    <source>
        <dbReference type="Proteomes" id="UP000593564"/>
    </source>
</evidence>
<feature type="transmembrane region" description="Helical" evidence="2">
    <location>
        <begin position="50"/>
        <end position="69"/>
    </location>
</feature>
<protein>
    <recommendedName>
        <fullName evidence="3">AMP-dependent synthetase/ligase domain-containing protein</fullName>
    </recommendedName>
</protein>
<organism evidence="4 5">
    <name type="scientific">Camellia sinensis</name>
    <name type="common">Tea plant</name>
    <name type="synonym">Thea sinensis</name>
    <dbReference type="NCBI Taxonomy" id="4442"/>
    <lineage>
        <taxon>Eukaryota</taxon>
        <taxon>Viridiplantae</taxon>
        <taxon>Streptophyta</taxon>
        <taxon>Embryophyta</taxon>
        <taxon>Tracheophyta</taxon>
        <taxon>Spermatophyta</taxon>
        <taxon>Magnoliopsida</taxon>
        <taxon>eudicotyledons</taxon>
        <taxon>Gunneridae</taxon>
        <taxon>Pentapetalae</taxon>
        <taxon>asterids</taxon>
        <taxon>Ericales</taxon>
        <taxon>Theaceae</taxon>
        <taxon>Camellia</taxon>
    </lineage>
</organism>
<evidence type="ECO:0000313" key="4">
    <source>
        <dbReference type="EMBL" id="KAF5958814.1"/>
    </source>
</evidence>
<dbReference type="GO" id="GO:0016405">
    <property type="term" value="F:CoA-ligase activity"/>
    <property type="evidence" value="ECO:0007669"/>
    <property type="project" value="TreeGrafter"/>
</dbReference>
<reference evidence="5" key="1">
    <citation type="journal article" date="2020" name="Nat. Commun.">
        <title>Genome assembly of wild tea tree DASZ reveals pedigree and selection history of tea varieties.</title>
        <authorList>
            <person name="Zhang W."/>
            <person name="Zhang Y."/>
            <person name="Qiu H."/>
            <person name="Guo Y."/>
            <person name="Wan H."/>
            <person name="Zhang X."/>
            <person name="Scossa F."/>
            <person name="Alseekh S."/>
            <person name="Zhang Q."/>
            <person name="Wang P."/>
            <person name="Xu L."/>
            <person name="Schmidt M.H."/>
            <person name="Jia X."/>
            <person name="Li D."/>
            <person name="Zhu A."/>
            <person name="Guo F."/>
            <person name="Chen W."/>
            <person name="Ni D."/>
            <person name="Usadel B."/>
            <person name="Fernie A.R."/>
            <person name="Wen W."/>
        </authorList>
    </citation>
    <scope>NUCLEOTIDE SEQUENCE [LARGE SCALE GENOMIC DNA]</scope>
    <source>
        <strain evidence="5">cv. G240</strain>
    </source>
</reference>
<comment type="caution">
    <text evidence="4">The sequence shown here is derived from an EMBL/GenBank/DDBJ whole genome shotgun (WGS) entry which is preliminary data.</text>
</comment>
<keyword evidence="2" id="KW-0472">Membrane</keyword>
<name>A0A7J7I309_CAMSI</name>
<dbReference type="EMBL" id="JACBKZ010000002">
    <property type="protein sequence ID" value="KAF5958814.1"/>
    <property type="molecule type" value="Genomic_DNA"/>
</dbReference>
<dbReference type="AlphaFoldDB" id="A0A7J7I309"/>
<dbReference type="PANTHER" id="PTHR24096:SF160">
    <property type="entry name" value="4-COUMARATE--COA LIGASE-LIKE 9"/>
    <property type="match status" value="1"/>
</dbReference>
<dbReference type="PANTHER" id="PTHR24096">
    <property type="entry name" value="LONG-CHAIN-FATTY-ACID--COA LIGASE"/>
    <property type="match status" value="1"/>
</dbReference>
<feature type="domain" description="AMP-dependent synthetase/ligase" evidence="3">
    <location>
        <begin position="1"/>
        <end position="103"/>
    </location>
</feature>
<accession>A0A7J7I309</accession>
<dbReference type="Pfam" id="PF00501">
    <property type="entry name" value="AMP-binding"/>
    <property type="match status" value="1"/>
</dbReference>
<dbReference type="InterPro" id="IPR000873">
    <property type="entry name" value="AMP-dep_synth/lig_dom"/>
</dbReference>
<dbReference type="SUPFAM" id="SSF56801">
    <property type="entry name" value="Acetyl-CoA synthetase-like"/>
    <property type="match status" value="1"/>
</dbReference>
<gene>
    <name evidence="4" type="ORF">HYC85_006039</name>
</gene>